<feature type="transmembrane region" description="Helical" evidence="5">
    <location>
        <begin position="99"/>
        <end position="116"/>
    </location>
</feature>
<feature type="transmembrane region" description="Helical" evidence="5">
    <location>
        <begin position="374"/>
        <end position="392"/>
    </location>
</feature>
<evidence type="ECO:0000313" key="8">
    <source>
        <dbReference type="Proteomes" id="UP000034581"/>
    </source>
</evidence>
<evidence type="ECO:0000313" key="7">
    <source>
        <dbReference type="EMBL" id="KKP70246.1"/>
    </source>
</evidence>
<feature type="transmembrane region" description="Helical" evidence="5">
    <location>
        <begin position="225"/>
        <end position="240"/>
    </location>
</feature>
<dbReference type="AlphaFoldDB" id="A0A0G0C2G8"/>
<dbReference type="GO" id="GO:0016020">
    <property type="term" value="C:membrane"/>
    <property type="evidence" value="ECO:0007669"/>
    <property type="project" value="UniProtKB-SubCell"/>
</dbReference>
<evidence type="ECO:0000259" key="6">
    <source>
        <dbReference type="Pfam" id="PF04932"/>
    </source>
</evidence>
<dbReference type="InterPro" id="IPR007016">
    <property type="entry name" value="O-antigen_ligase-rel_domated"/>
</dbReference>
<sequence>MKLHRFLFIILIVILPLGQFSRITLGSSGLVIYLNDLLLPLIIGFWVVDLLRRKEKFKPPYLSLPILLFLLVGIISLFWNKQYLSLNEFLISSLYLWRWFTYIGLYFVVFDLIKKLKDHQERIKETRLYINLLIGTGFLVALFGLVQYVIFPNFASMVAQGWDPHYYRVLSTFFDPNYVGGFLVLNFVLIVLMSLEVDSWEKFDLIKAGIAVVILTAIVLTFSRSTYLMFVIAMFIVGVIRSRQLLILGILVGILAFLLIPRVQERVIGGFNIDTTASFRFESWEKGLDIAKKNLLLGVSYNSYRYAQIRYDYIQPWEESEVTSHASSGVDSSLILILATTGVTGLLIYLWFLGRQLIICGISYIKNSSSWSRILGITVFAGVISLIIHSQFVNSLLYPFILEWVMIVIGIMEGIMKDRI</sequence>
<comment type="caution">
    <text evidence="7">The sequence shown here is derived from an EMBL/GenBank/DDBJ whole genome shotgun (WGS) entry which is preliminary data.</text>
</comment>
<keyword evidence="3 5" id="KW-1133">Transmembrane helix</keyword>
<dbReference type="PANTHER" id="PTHR37422">
    <property type="entry name" value="TEICHURONIC ACID BIOSYNTHESIS PROTEIN TUAE"/>
    <property type="match status" value="1"/>
</dbReference>
<proteinExistence type="predicted"/>
<feature type="transmembrane region" description="Helical" evidence="5">
    <location>
        <begin position="178"/>
        <end position="195"/>
    </location>
</feature>
<dbReference type="Proteomes" id="UP000034581">
    <property type="component" value="Unassembled WGS sequence"/>
</dbReference>
<organism evidence="7 8">
    <name type="scientific">candidate division CPR3 bacterium GW2011_GWF2_35_18</name>
    <dbReference type="NCBI Taxonomy" id="1618350"/>
    <lineage>
        <taxon>Bacteria</taxon>
        <taxon>Bacteria division CPR3</taxon>
    </lineage>
</organism>
<evidence type="ECO:0000256" key="4">
    <source>
        <dbReference type="ARBA" id="ARBA00023136"/>
    </source>
</evidence>
<feature type="transmembrane region" description="Helical" evidence="5">
    <location>
        <begin position="398"/>
        <end position="416"/>
    </location>
</feature>
<dbReference type="InterPro" id="IPR051533">
    <property type="entry name" value="WaaL-like"/>
</dbReference>
<reference evidence="7 8" key="1">
    <citation type="journal article" date="2015" name="Nature">
        <title>rRNA introns, odd ribosomes, and small enigmatic genomes across a large radiation of phyla.</title>
        <authorList>
            <person name="Brown C.T."/>
            <person name="Hug L.A."/>
            <person name="Thomas B.C."/>
            <person name="Sharon I."/>
            <person name="Castelle C.J."/>
            <person name="Singh A."/>
            <person name="Wilkins M.J."/>
            <person name="Williams K.H."/>
            <person name="Banfield J.F."/>
        </authorList>
    </citation>
    <scope>NUCLEOTIDE SEQUENCE [LARGE SCALE GENOMIC DNA]</scope>
</reference>
<protein>
    <submittedName>
        <fullName evidence="7">O-antigen polymerase</fullName>
    </submittedName>
</protein>
<evidence type="ECO:0000256" key="5">
    <source>
        <dbReference type="SAM" id="Phobius"/>
    </source>
</evidence>
<feature type="domain" description="O-antigen ligase-related" evidence="6">
    <location>
        <begin position="210"/>
        <end position="350"/>
    </location>
</feature>
<evidence type="ECO:0000256" key="1">
    <source>
        <dbReference type="ARBA" id="ARBA00004141"/>
    </source>
</evidence>
<accession>A0A0G0C2G8</accession>
<evidence type="ECO:0000256" key="3">
    <source>
        <dbReference type="ARBA" id="ARBA00022989"/>
    </source>
</evidence>
<evidence type="ECO:0000256" key="2">
    <source>
        <dbReference type="ARBA" id="ARBA00022692"/>
    </source>
</evidence>
<feature type="transmembrane region" description="Helical" evidence="5">
    <location>
        <begin position="128"/>
        <end position="150"/>
    </location>
</feature>
<feature type="transmembrane region" description="Helical" evidence="5">
    <location>
        <begin position="60"/>
        <end position="79"/>
    </location>
</feature>
<comment type="subcellular location">
    <subcellularLocation>
        <location evidence="1">Membrane</location>
        <topology evidence="1">Multi-pass membrane protein</topology>
    </subcellularLocation>
</comment>
<gene>
    <name evidence="7" type="ORF">UR67_C0001G0155</name>
</gene>
<feature type="transmembrane region" description="Helical" evidence="5">
    <location>
        <begin position="245"/>
        <end position="263"/>
    </location>
</feature>
<feature type="transmembrane region" description="Helical" evidence="5">
    <location>
        <begin position="30"/>
        <end position="48"/>
    </location>
</feature>
<dbReference type="EMBL" id="LBQB01000001">
    <property type="protein sequence ID" value="KKP70246.1"/>
    <property type="molecule type" value="Genomic_DNA"/>
</dbReference>
<name>A0A0G0C2G8_UNCC3</name>
<keyword evidence="4 5" id="KW-0472">Membrane</keyword>
<feature type="transmembrane region" description="Helical" evidence="5">
    <location>
        <begin position="334"/>
        <end position="353"/>
    </location>
</feature>
<keyword evidence="2 5" id="KW-0812">Transmembrane</keyword>
<dbReference type="PANTHER" id="PTHR37422:SF13">
    <property type="entry name" value="LIPOPOLYSACCHARIDE BIOSYNTHESIS PROTEIN PA4999-RELATED"/>
    <property type="match status" value="1"/>
</dbReference>
<dbReference type="STRING" id="1618350.UR67_C0001G0155"/>
<dbReference type="Pfam" id="PF04932">
    <property type="entry name" value="Wzy_C"/>
    <property type="match status" value="1"/>
</dbReference>
<feature type="transmembrane region" description="Helical" evidence="5">
    <location>
        <begin position="202"/>
        <end position="219"/>
    </location>
</feature>